<feature type="transmembrane region" description="Helical" evidence="1">
    <location>
        <begin position="262"/>
        <end position="283"/>
    </location>
</feature>
<name>A0A238XXC2_9BACT</name>
<accession>A0A238XXC2</accession>
<proteinExistence type="predicted"/>
<keyword evidence="3" id="KW-1185">Reference proteome</keyword>
<dbReference type="Proteomes" id="UP000198310">
    <property type="component" value="Unassembled WGS sequence"/>
</dbReference>
<feature type="transmembrane region" description="Helical" evidence="1">
    <location>
        <begin position="231"/>
        <end position="250"/>
    </location>
</feature>
<feature type="transmembrane region" description="Helical" evidence="1">
    <location>
        <begin position="81"/>
        <end position="98"/>
    </location>
</feature>
<keyword evidence="1" id="KW-1133">Transmembrane helix</keyword>
<feature type="transmembrane region" description="Helical" evidence="1">
    <location>
        <begin position="42"/>
        <end position="61"/>
    </location>
</feature>
<dbReference type="AlphaFoldDB" id="A0A238XXC2"/>
<reference evidence="3" key="1">
    <citation type="submission" date="2017-06" db="EMBL/GenBank/DDBJ databases">
        <authorList>
            <person name="Varghese N."/>
            <person name="Submissions S."/>
        </authorList>
    </citation>
    <scope>NUCLEOTIDE SEQUENCE [LARGE SCALE GENOMIC DNA]</scope>
    <source>
        <strain evidence="3">DSM 28041</strain>
    </source>
</reference>
<gene>
    <name evidence="2" type="ORF">SAMN06269173_104444</name>
</gene>
<organism evidence="2 3">
    <name type="scientific">Hymenobacter mucosus</name>
    <dbReference type="NCBI Taxonomy" id="1411120"/>
    <lineage>
        <taxon>Bacteria</taxon>
        <taxon>Pseudomonadati</taxon>
        <taxon>Bacteroidota</taxon>
        <taxon>Cytophagia</taxon>
        <taxon>Cytophagales</taxon>
        <taxon>Hymenobacteraceae</taxon>
        <taxon>Hymenobacter</taxon>
    </lineage>
</organism>
<sequence length="291" mass="31404">MSTSLPLKTPATLAGTSSKPRTASALAVVADYLRVLHRVNPVLSWAGWAHVALLLVCLALLPFDHRMVTGLPVWVKPAKFVLSDLLYIWTLAWLLADLPAPAQRAVRRISWAVAVSMGVEILCIVVQAGRGTTSHFNGATATDGMIFSLMGLFIMVNTVVIIWAVFLVWQHRLHGSEAYVWGVRLGLALFLVGSVVGGMMVHLNQHTVGAPDGGAGLPGLGWSTRAGDLRIAHFLGLHALQAIPLLGWALGRRQLQPQRAVLLTWVGAALYTTAVGLLFAQAMHGIPFIRW</sequence>
<dbReference type="EMBL" id="FZNS01000004">
    <property type="protein sequence ID" value="SNR63083.1"/>
    <property type="molecule type" value="Genomic_DNA"/>
</dbReference>
<dbReference type="RefSeq" id="WP_089332817.1">
    <property type="nucleotide sequence ID" value="NZ_FZNS01000004.1"/>
</dbReference>
<evidence type="ECO:0000313" key="2">
    <source>
        <dbReference type="EMBL" id="SNR63083.1"/>
    </source>
</evidence>
<evidence type="ECO:0000313" key="3">
    <source>
        <dbReference type="Proteomes" id="UP000198310"/>
    </source>
</evidence>
<evidence type="ECO:0000256" key="1">
    <source>
        <dbReference type="SAM" id="Phobius"/>
    </source>
</evidence>
<feature type="transmembrane region" description="Helical" evidence="1">
    <location>
        <begin position="181"/>
        <end position="203"/>
    </location>
</feature>
<keyword evidence="1" id="KW-0812">Transmembrane</keyword>
<protein>
    <submittedName>
        <fullName evidence="2">Uncharacterized protein</fullName>
    </submittedName>
</protein>
<keyword evidence="1" id="KW-0472">Membrane</keyword>
<feature type="transmembrane region" description="Helical" evidence="1">
    <location>
        <begin position="149"/>
        <end position="169"/>
    </location>
</feature>
<feature type="transmembrane region" description="Helical" evidence="1">
    <location>
        <begin position="110"/>
        <end position="129"/>
    </location>
</feature>